<dbReference type="Proteomes" id="UP000031668">
    <property type="component" value="Unassembled WGS sequence"/>
</dbReference>
<gene>
    <name evidence="2" type="ORF">RF11_05313</name>
</gene>
<feature type="region of interest" description="Disordered" evidence="1">
    <location>
        <begin position="170"/>
        <end position="189"/>
    </location>
</feature>
<dbReference type="EMBL" id="JWZT01003488">
    <property type="protein sequence ID" value="KII66692.1"/>
    <property type="molecule type" value="Genomic_DNA"/>
</dbReference>
<evidence type="ECO:0000313" key="3">
    <source>
        <dbReference type="Proteomes" id="UP000031668"/>
    </source>
</evidence>
<name>A0A0C2MYJ2_THEKT</name>
<evidence type="ECO:0000313" key="2">
    <source>
        <dbReference type="EMBL" id="KII66692.1"/>
    </source>
</evidence>
<accession>A0A0C2MYJ2</accession>
<evidence type="ECO:0000256" key="1">
    <source>
        <dbReference type="SAM" id="MobiDB-lite"/>
    </source>
</evidence>
<proteinExistence type="predicted"/>
<organism evidence="2 3">
    <name type="scientific">Thelohanellus kitauei</name>
    <name type="common">Myxosporean</name>
    <dbReference type="NCBI Taxonomy" id="669202"/>
    <lineage>
        <taxon>Eukaryota</taxon>
        <taxon>Metazoa</taxon>
        <taxon>Cnidaria</taxon>
        <taxon>Myxozoa</taxon>
        <taxon>Myxosporea</taxon>
        <taxon>Bivalvulida</taxon>
        <taxon>Platysporina</taxon>
        <taxon>Myxobolidae</taxon>
        <taxon>Thelohanellus</taxon>
    </lineage>
</organism>
<sequence>MYEVTEKPEDLPYLSAGGQTETEGLSLAVPICVSLSGRFGDFAFPTPQLAVVNALYGIGHAVFERANLSNPYSSLLGYFVHATRDLARSRLTMIAWPTGLTGDSQVRPHRRTLDGGATWPRDVDGLDSGSNMPTAVSSTEGCHLTAGSSMIISSRAYIWPCLKTVRRAGVNDPRRSPPHQQMAAGPTPKTLWLPKLPLVV</sequence>
<protein>
    <submittedName>
        <fullName evidence="2">Uncharacterized protein</fullName>
    </submittedName>
</protein>
<keyword evidence="3" id="KW-1185">Reference proteome</keyword>
<comment type="caution">
    <text evidence="2">The sequence shown here is derived from an EMBL/GenBank/DDBJ whole genome shotgun (WGS) entry which is preliminary data.</text>
</comment>
<reference evidence="2 3" key="1">
    <citation type="journal article" date="2014" name="Genome Biol. Evol.">
        <title>The genome of the myxosporean Thelohanellus kitauei shows adaptations to nutrient acquisition within its fish host.</title>
        <authorList>
            <person name="Yang Y."/>
            <person name="Xiong J."/>
            <person name="Zhou Z."/>
            <person name="Huo F."/>
            <person name="Miao W."/>
            <person name="Ran C."/>
            <person name="Liu Y."/>
            <person name="Zhang J."/>
            <person name="Feng J."/>
            <person name="Wang M."/>
            <person name="Wang M."/>
            <person name="Wang L."/>
            <person name="Yao B."/>
        </authorList>
    </citation>
    <scope>NUCLEOTIDE SEQUENCE [LARGE SCALE GENOMIC DNA]</scope>
    <source>
        <strain evidence="2">Wuqing</strain>
    </source>
</reference>
<feature type="region of interest" description="Disordered" evidence="1">
    <location>
        <begin position="106"/>
        <end position="134"/>
    </location>
</feature>
<dbReference type="AlphaFoldDB" id="A0A0C2MYJ2"/>